<dbReference type="InterPro" id="IPR011004">
    <property type="entry name" value="Trimer_LpxA-like_sf"/>
</dbReference>
<reference evidence="4" key="2">
    <citation type="journal article" date="2017" name="Plant Physiol. Biochem.">
        <title>Differential oxidative and antioxidative response of duckweed Lemna minor toward plant growth promoting/inhibiting bacteria.</title>
        <authorList>
            <person name="Ishizawa H."/>
            <person name="Kuroda M."/>
            <person name="Morikawa M."/>
            <person name="Ike M."/>
        </authorList>
    </citation>
    <scope>NUCLEOTIDE SEQUENCE [LARGE SCALE GENOMIC DNA]</scope>
    <source>
        <strain evidence="4">M6</strain>
    </source>
</reference>
<reference evidence="4" key="1">
    <citation type="journal article" date="2017" name="Biotechnol. Biofuels">
        <title>Evaluation of environmental bacterial communities as a factor affecting the growth of duckweed Lemna minor.</title>
        <authorList>
            <person name="Ishizawa H."/>
            <person name="Kuroda M."/>
            <person name="Morikawa M."/>
            <person name="Ike M."/>
        </authorList>
    </citation>
    <scope>NUCLEOTIDE SEQUENCE [LARGE SCALE GENOMIC DNA]</scope>
    <source>
        <strain evidence="4">M6</strain>
    </source>
</reference>
<evidence type="ECO:0000256" key="1">
    <source>
        <dbReference type="SAM" id="MobiDB-lite"/>
    </source>
</evidence>
<dbReference type="Pfam" id="PF19527">
    <property type="entry name" value="DUF6055"/>
    <property type="match status" value="1"/>
</dbReference>
<dbReference type="NCBIfam" id="NF040510">
    <property type="entry name" value="avirulen_svx"/>
    <property type="match status" value="1"/>
</dbReference>
<dbReference type="SUPFAM" id="SSF51161">
    <property type="entry name" value="Trimeric LpxA-like enzymes"/>
    <property type="match status" value="1"/>
</dbReference>
<evidence type="ECO:0000256" key="2">
    <source>
        <dbReference type="SAM" id="SignalP"/>
    </source>
</evidence>
<keyword evidence="2" id="KW-0732">Signal</keyword>
<dbReference type="RefSeq" id="WP_126420509.1">
    <property type="nucleotide sequence ID" value="NZ_AP018827.1"/>
</dbReference>
<accession>A0A3G9G341</accession>
<feature type="region of interest" description="Disordered" evidence="1">
    <location>
        <begin position="574"/>
        <end position="604"/>
    </location>
</feature>
<proteinExistence type="predicted"/>
<protein>
    <submittedName>
        <fullName evidence="3">Avirulence protein</fullName>
    </submittedName>
</protein>
<feature type="chain" id="PRO_5018186157" evidence="2">
    <location>
        <begin position="23"/>
        <end position="604"/>
    </location>
</feature>
<gene>
    <name evidence="3" type="ORF">EM6_0864</name>
</gene>
<dbReference type="OrthoDB" id="9802005at2"/>
<feature type="signal peptide" evidence="2">
    <location>
        <begin position="1"/>
        <end position="22"/>
    </location>
</feature>
<dbReference type="EMBL" id="AP018827">
    <property type="protein sequence ID" value="BBF80285.1"/>
    <property type="molecule type" value="Genomic_DNA"/>
</dbReference>
<evidence type="ECO:0000313" key="3">
    <source>
        <dbReference type="EMBL" id="BBF80285.1"/>
    </source>
</evidence>
<evidence type="ECO:0000313" key="4">
    <source>
        <dbReference type="Proteomes" id="UP000278756"/>
    </source>
</evidence>
<sequence length="604" mass="66851">MRALISATALLAVSAIVSVAEAKDTCVSGSFAVVSGTPEEAPVQYETEHYAFRWKEGAVNKTDAVSAGETLEYIWKFYMDGTKFAVPYCDTDKKHKANINLDPSFALSGGPTGERDMGMWIHPLSLKDNWGLAHEFAHGLQGSSRGFRDSVYSGWLWENHANWMTHQLPIFRDNVHCSEMLVNFPHLYYGSTRDRYCSWQFLEYLKNEFGYEAVNRLWSDSLKPGQAGYELEDPFIVLMRTQGWSLSQLNDVFGNWALHNVNWDYINPDGSDQGQIYRKAYGSYDQRDGQRFLRVTQLDAIDTQKRQFAVPFDWAPQRWGYNIVRLFPDSGAKSVTVTFRGVVQTKPANPLPGLENEPSTLADPGSNWRWGVVAIGQNGQSRISPIVDGADGDMIFPVKPTDKALYLVVMGAPDIYQKIQWDQPWHSIYRYPWMASFEGAMPEGFEPGAPTPTAKGHRHPNGGGWVADGAQVAASAYVGPQARVLSGKVLDQARIEDHAVVNGGEVSGEAIVGALSLISNGVKVTDKAVVRTSFMGIGQFEPGAVIKGTAKLYGDVELRGGPTLTHGAYSGFVEADSQQSPQKGGTLDEIPQEITQKSEFKWRP</sequence>
<dbReference type="Proteomes" id="UP000278756">
    <property type="component" value="Chromosome 1"/>
</dbReference>
<dbReference type="AlphaFoldDB" id="A0A3G9G341"/>
<dbReference type="InterPro" id="IPR045690">
    <property type="entry name" value="DUF6055"/>
</dbReference>
<name>A0A3G9G341_9CAUL</name>
<organism evidence="3 4">
    <name type="scientific">Asticcacaulis excentricus</name>
    <dbReference type="NCBI Taxonomy" id="78587"/>
    <lineage>
        <taxon>Bacteria</taxon>
        <taxon>Pseudomonadati</taxon>
        <taxon>Pseudomonadota</taxon>
        <taxon>Alphaproteobacteria</taxon>
        <taxon>Caulobacterales</taxon>
        <taxon>Caulobacteraceae</taxon>
        <taxon>Asticcacaulis</taxon>
    </lineage>
</organism>